<reference evidence="1" key="1">
    <citation type="submission" date="2024-03" db="EMBL/GenBank/DDBJ databases">
        <title>Whole genome sequecning of epiphytes from Marcgravia umbellata leaves.</title>
        <authorList>
            <person name="Kumar G."/>
            <person name="Savka M.A."/>
        </authorList>
    </citation>
    <scope>NUCLEOTIDE SEQUENCE</scope>
    <source>
        <strain evidence="1">RIT_BL5</strain>
    </source>
</reference>
<keyword evidence="2" id="KW-1185">Reference proteome</keyword>
<protein>
    <submittedName>
        <fullName evidence="1">DUF559 domain-containing protein</fullName>
    </submittedName>
</protein>
<organism evidence="1 2">
    <name type="scientific">Saccharibacillus sacchari</name>
    <dbReference type="NCBI Taxonomy" id="456493"/>
    <lineage>
        <taxon>Bacteria</taxon>
        <taxon>Bacillati</taxon>
        <taxon>Bacillota</taxon>
        <taxon>Bacilli</taxon>
        <taxon>Bacillales</taxon>
        <taxon>Paenibacillaceae</taxon>
        <taxon>Saccharibacillus</taxon>
    </lineage>
</organism>
<comment type="caution">
    <text evidence="1">The sequence shown here is derived from an EMBL/GenBank/DDBJ whole genome shotgun (WGS) entry which is preliminary data.</text>
</comment>
<name>A0ACC6PHN4_9BACL</name>
<dbReference type="Proteomes" id="UP001380953">
    <property type="component" value="Unassembled WGS sequence"/>
</dbReference>
<accession>A0ACC6PHN4</accession>
<dbReference type="EMBL" id="JBBKAR010000053">
    <property type="protein sequence ID" value="MEJ8306433.1"/>
    <property type="molecule type" value="Genomic_DNA"/>
</dbReference>
<gene>
    <name evidence="1" type="ORF">WKI47_21210</name>
</gene>
<proteinExistence type="predicted"/>
<sequence length="268" mass="30912">MNPTTNPTTDFENMHEQFLSRHLQERSGERQDRLRRGHREAEKLFCRNVWWPLQKNFDHLHPEYEVTDWRGLNYFCDFVWMTPYAKLAIEIKGFGPHVQDMDRRSYCRELNRETFLTAIGFQVISFAYDDVSQRPELCMTLLRMVLGRYRANEESGGRHTSRNGNGSGKPNESGRANKSGSENKSGRAIESKSKKSASVAEREIIRLACTLGRPLRPLDVREHLGLSYRTTAKLLNSMCERGLLRSESGSGSKRVVRYALRDAAFGYL</sequence>
<evidence type="ECO:0000313" key="2">
    <source>
        <dbReference type="Proteomes" id="UP001380953"/>
    </source>
</evidence>
<evidence type="ECO:0000313" key="1">
    <source>
        <dbReference type="EMBL" id="MEJ8306433.1"/>
    </source>
</evidence>